<evidence type="ECO:0000313" key="3">
    <source>
        <dbReference type="Proteomes" id="UP000235220"/>
    </source>
</evidence>
<proteinExistence type="predicted"/>
<dbReference type="PANTHER" id="PTHR48436:SF1">
    <property type="entry name" value="2, PUTATIVE-RELATED"/>
    <property type="match status" value="1"/>
</dbReference>
<keyword evidence="2" id="KW-1133">Transmembrane helix</keyword>
<feature type="compositionally biased region" description="Low complexity" evidence="1">
    <location>
        <begin position="68"/>
        <end position="80"/>
    </location>
</feature>
<reference evidence="4" key="1">
    <citation type="submission" date="2025-08" db="UniProtKB">
        <authorList>
            <consortium name="RefSeq"/>
        </authorList>
    </citation>
    <scope>IDENTIFICATION</scope>
    <source>
        <tissue evidence="4">Leaves</tissue>
    </source>
</reference>
<evidence type="ECO:0000256" key="1">
    <source>
        <dbReference type="SAM" id="MobiDB-lite"/>
    </source>
</evidence>
<dbReference type="GeneID" id="108979387"/>
<feature type="transmembrane region" description="Helical" evidence="2">
    <location>
        <begin position="123"/>
        <end position="144"/>
    </location>
</feature>
<sequence length="309" mass="34159">MMHAKSDSDVTSLDPSSPRSPKRAVYYVQSPSRDSHDGDKSLSMHPTPVSNSPVESPSHPSYGRHSRASSASRFSGTFRSGDGRKAGRKRNDKAWPQCDVIQEEGNYDEFYGIRRGFSRRCQAMVAVFGFFAIFSVFCLILWGASRPYKARVSVKSLTVHNFYFGEGSDSTGVPTKMLTVNCSVKMSVYNPATFFGIHVSSAPVNLMYSEIAVATGQLKKYYQPRKSRRTVTANLQGSKVPLYGAGGSLVASDNNGEVPMMLNFEVKSQGNVVGRLVRSKHRRHVTCSLLIDSHNNKPTKLKENSCTYD</sequence>
<gene>
    <name evidence="4" type="primary">LOC108979387</name>
</gene>
<dbReference type="OrthoDB" id="903824at2759"/>
<dbReference type="InterPro" id="IPR055276">
    <property type="entry name" value="NHL41-like"/>
</dbReference>
<evidence type="ECO:0000256" key="2">
    <source>
        <dbReference type="SAM" id="Phobius"/>
    </source>
</evidence>
<protein>
    <submittedName>
        <fullName evidence="4">Uncharacterized protein LOC108979387</fullName>
    </submittedName>
</protein>
<dbReference type="AlphaFoldDB" id="A0A2I4DEN0"/>
<feature type="region of interest" description="Disordered" evidence="1">
    <location>
        <begin position="1"/>
        <end position="92"/>
    </location>
</feature>
<organism evidence="3 4">
    <name type="scientific">Juglans regia</name>
    <name type="common">English walnut</name>
    <dbReference type="NCBI Taxonomy" id="51240"/>
    <lineage>
        <taxon>Eukaryota</taxon>
        <taxon>Viridiplantae</taxon>
        <taxon>Streptophyta</taxon>
        <taxon>Embryophyta</taxon>
        <taxon>Tracheophyta</taxon>
        <taxon>Spermatophyta</taxon>
        <taxon>Magnoliopsida</taxon>
        <taxon>eudicotyledons</taxon>
        <taxon>Gunneridae</taxon>
        <taxon>Pentapetalae</taxon>
        <taxon>rosids</taxon>
        <taxon>fabids</taxon>
        <taxon>Fagales</taxon>
        <taxon>Juglandaceae</taxon>
        <taxon>Juglans</taxon>
    </lineage>
</organism>
<accession>A0A2I4DEN0</accession>
<dbReference type="PANTHER" id="PTHR48436">
    <property type="entry name" value="2, PUTATIVE-RELATED"/>
    <property type="match status" value="1"/>
</dbReference>
<keyword evidence="2" id="KW-0472">Membrane</keyword>
<dbReference type="KEGG" id="jre:108979387"/>
<feature type="compositionally biased region" description="Polar residues" evidence="1">
    <location>
        <begin position="9"/>
        <end position="19"/>
    </location>
</feature>
<name>A0A2I4DEN0_JUGRE</name>
<dbReference type="Gramene" id="Jr01_28370_p1">
    <property type="protein sequence ID" value="cds.Jr01_28370_p1"/>
    <property type="gene ID" value="Jr01_28370"/>
</dbReference>
<feature type="compositionally biased region" description="Basic and acidic residues" evidence="1">
    <location>
        <begin position="33"/>
        <end position="42"/>
    </location>
</feature>
<dbReference type="STRING" id="51240.A0A2I4DEN0"/>
<feature type="compositionally biased region" description="Polar residues" evidence="1">
    <location>
        <begin position="48"/>
        <end position="59"/>
    </location>
</feature>
<keyword evidence="2" id="KW-0812">Transmembrane</keyword>
<keyword evidence="3" id="KW-1185">Reference proteome</keyword>
<evidence type="ECO:0000313" key="4">
    <source>
        <dbReference type="RefSeq" id="XP_018805610.1"/>
    </source>
</evidence>
<dbReference type="Gramene" id="Jr01_28360_p1">
    <property type="protein sequence ID" value="cds.Jr01_28360_p1"/>
    <property type="gene ID" value="Jr01_28360"/>
</dbReference>
<dbReference type="RefSeq" id="XP_018805610.1">
    <property type="nucleotide sequence ID" value="XM_018950065.2"/>
</dbReference>
<dbReference type="Proteomes" id="UP000235220">
    <property type="component" value="Chromosome 1"/>
</dbReference>